<evidence type="ECO:0000256" key="4">
    <source>
        <dbReference type="ARBA" id="ARBA00022723"/>
    </source>
</evidence>
<keyword evidence="3 8" id="KW-0349">Heme</keyword>
<feature type="binding site" description="axial binding residue" evidence="9">
    <location>
        <position position="134"/>
    </location>
    <ligand>
        <name>heme c</name>
        <dbReference type="ChEBI" id="CHEBI:61717"/>
        <label>2</label>
    </ligand>
    <ligandPart>
        <name>Fe</name>
        <dbReference type="ChEBI" id="CHEBI:18248"/>
    </ligandPart>
</feature>
<accession>Q2SN74</accession>
<evidence type="ECO:0000256" key="2">
    <source>
        <dbReference type="ARBA" id="ARBA00022448"/>
    </source>
</evidence>
<evidence type="ECO:0000313" key="13">
    <source>
        <dbReference type="Proteomes" id="UP000000238"/>
    </source>
</evidence>
<evidence type="ECO:0000256" key="5">
    <source>
        <dbReference type="ARBA" id="ARBA00022764"/>
    </source>
</evidence>
<dbReference type="Proteomes" id="UP000000238">
    <property type="component" value="Chromosome"/>
</dbReference>
<dbReference type="InterPro" id="IPR009056">
    <property type="entry name" value="Cyt_c-like_dom"/>
</dbReference>
<dbReference type="AlphaFoldDB" id="Q2SN74"/>
<dbReference type="STRING" id="349521.HCH_01015"/>
<evidence type="ECO:0000313" key="12">
    <source>
        <dbReference type="EMBL" id="ABC27900.1"/>
    </source>
</evidence>
<dbReference type="PANTHER" id="PTHR33751">
    <property type="entry name" value="CBB3-TYPE CYTOCHROME C OXIDASE SUBUNIT FIXP"/>
    <property type="match status" value="1"/>
</dbReference>
<evidence type="ECO:0000256" key="10">
    <source>
        <dbReference type="SAM" id="SignalP"/>
    </source>
</evidence>
<evidence type="ECO:0000256" key="1">
    <source>
        <dbReference type="ARBA" id="ARBA00004418"/>
    </source>
</evidence>
<keyword evidence="2" id="KW-0813">Transport</keyword>
<gene>
    <name evidence="12" type="ordered locus">HCH_01015</name>
</gene>
<evidence type="ECO:0000256" key="6">
    <source>
        <dbReference type="ARBA" id="ARBA00022982"/>
    </source>
</evidence>
<keyword evidence="10" id="KW-0732">Signal</keyword>
<keyword evidence="5" id="KW-0574">Periplasm</keyword>
<feature type="binding site" description="covalent" evidence="8">
    <location>
        <position position="37"/>
    </location>
    <ligand>
        <name>heme c</name>
        <dbReference type="ChEBI" id="CHEBI:61717"/>
        <label>1</label>
    </ligand>
</feature>
<feature type="binding site" description="axial binding residue" evidence="9">
    <location>
        <position position="178"/>
    </location>
    <ligand>
        <name>heme c</name>
        <dbReference type="ChEBI" id="CHEBI:61717"/>
        <label>2</label>
    </ligand>
    <ligandPart>
        <name>Fe</name>
        <dbReference type="ChEBI" id="CHEBI:18248"/>
    </ligandPart>
</feature>
<name>Q2SN74_HAHCH</name>
<dbReference type="GO" id="GO:0009055">
    <property type="term" value="F:electron transfer activity"/>
    <property type="evidence" value="ECO:0007669"/>
    <property type="project" value="InterPro"/>
</dbReference>
<evidence type="ECO:0000256" key="3">
    <source>
        <dbReference type="ARBA" id="ARBA00022617"/>
    </source>
</evidence>
<evidence type="ECO:0000259" key="11">
    <source>
        <dbReference type="PROSITE" id="PS51007"/>
    </source>
</evidence>
<feature type="binding site" description="axial binding residue" evidence="9">
    <location>
        <position position="77"/>
    </location>
    <ligand>
        <name>heme c</name>
        <dbReference type="ChEBI" id="CHEBI:61717"/>
        <label>1</label>
    </ligand>
    <ligandPart>
        <name>Fe</name>
        <dbReference type="ChEBI" id="CHEBI:18248"/>
    </ligandPart>
</feature>
<dbReference type="Pfam" id="PF00034">
    <property type="entry name" value="Cytochrom_C"/>
    <property type="match status" value="2"/>
</dbReference>
<organism evidence="12 13">
    <name type="scientific">Hahella chejuensis (strain KCTC 2396)</name>
    <dbReference type="NCBI Taxonomy" id="349521"/>
    <lineage>
        <taxon>Bacteria</taxon>
        <taxon>Pseudomonadati</taxon>
        <taxon>Pseudomonadota</taxon>
        <taxon>Gammaproteobacteria</taxon>
        <taxon>Oceanospirillales</taxon>
        <taxon>Hahellaceae</taxon>
        <taxon>Hahella</taxon>
    </lineage>
</organism>
<keyword evidence="6" id="KW-0249">Electron transport</keyword>
<dbReference type="RefSeq" id="WP_011394975.1">
    <property type="nucleotide sequence ID" value="NC_007645.1"/>
</dbReference>
<dbReference type="GO" id="GO:0042597">
    <property type="term" value="C:periplasmic space"/>
    <property type="evidence" value="ECO:0007669"/>
    <property type="project" value="UniProtKB-SubCell"/>
</dbReference>
<proteinExistence type="predicted"/>
<comment type="PTM">
    <text evidence="8">Binds 2 heme c groups covalently per subunit.</text>
</comment>
<dbReference type="PANTHER" id="PTHR33751:SF9">
    <property type="entry name" value="CYTOCHROME C4"/>
    <property type="match status" value="1"/>
</dbReference>
<feature type="binding site" description="axial binding residue" evidence="9">
    <location>
        <position position="38"/>
    </location>
    <ligand>
        <name>heme c</name>
        <dbReference type="ChEBI" id="CHEBI:61717"/>
        <label>1</label>
    </ligand>
    <ligandPart>
        <name>Fe</name>
        <dbReference type="ChEBI" id="CHEBI:18248"/>
    </ligandPart>
</feature>
<dbReference type="KEGG" id="hch:HCH_01015"/>
<evidence type="ECO:0000256" key="7">
    <source>
        <dbReference type="ARBA" id="ARBA00023004"/>
    </source>
</evidence>
<protein>
    <submittedName>
        <fullName evidence="12">Cytochrome c553</fullName>
    </submittedName>
</protein>
<dbReference type="PIRSF" id="PIRSF000005">
    <property type="entry name" value="Cytochrome_c4"/>
    <property type="match status" value="1"/>
</dbReference>
<evidence type="ECO:0000256" key="8">
    <source>
        <dbReference type="PIRSR" id="PIRSR000005-1"/>
    </source>
</evidence>
<feature type="binding site" description="covalent" evidence="8">
    <location>
        <position position="130"/>
    </location>
    <ligand>
        <name>heme c</name>
        <dbReference type="ChEBI" id="CHEBI:61717"/>
        <label>2</label>
    </ligand>
</feature>
<feature type="chain" id="PRO_5004215223" evidence="10">
    <location>
        <begin position="21"/>
        <end position="201"/>
    </location>
</feature>
<feature type="binding site" description="covalent" evidence="8">
    <location>
        <position position="133"/>
    </location>
    <ligand>
        <name>heme c</name>
        <dbReference type="ChEBI" id="CHEBI:61717"/>
        <label>2</label>
    </ligand>
</feature>
<feature type="binding site" description="covalent" evidence="8">
    <location>
        <position position="34"/>
    </location>
    <ligand>
        <name>heme c</name>
        <dbReference type="ChEBI" id="CHEBI:61717"/>
        <label>1</label>
    </ligand>
</feature>
<dbReference type="GO" id="GO:0005506">
    <property type="term" value="F:iron ion binding"/>
    <property type="evidence" value="ECO:0007669"/>
    <property type="project" value="InterPro"/>
</dbReference>
<dbReference type="GO" id="GO:0020037">
    <property type="term" value="F:heme binding"/>
    <property type="evidence" value="ECO:0007669"/>
    <property type="project" value="InterPro"/>
</dbReference>
<keyword evidence="13" id="KW-1185">Reference proteome</keyword>
<dbReference type="eggNOG" id="COG2863">
    <property type="taxonomic scope" value="Bacteria"/>
</dbReference>
<sequence length="201" mass="20955">MRIFVTGLVLAMGMIGLAHAEGDPKEGQTKSAVCAACHGADGNSAVPTFPKLAGQGERYLIKQILDIKSGDRPVPEMAGMTDGLTEQDIADIAAYFASQPATVGSASEATLKQGESLYRAGNAAKGIPACSGCHSPDGAGNFPAGFPRLSGQHSDYVAKQLQNFRSGDRSNDGESRIMRDIAANMSDAEIKALANYILGLH</sequence>
<dbReference type="InterPro" id="IPR036909">
    <property type="entry name" value="Cyt_c-like_dom_sf"/>
</dbReference>
<dbReference type="OrthoDB" id="9773456at2"/>
<dbReference type="PROSITE" id="PS51007">
    <property type="entry name" value="CYTC"/>
    <property type="match status" value="2"/>
</dbReference>
<keyword evidence="7 9" id="KW-0408">Iron</keyword>
<keyword evidence="4 9" id="KW-0479">Metal-binding</keyword>
<dbReference type="HOGENOM" id="CLU_076280_2_1_6"/>
<evidence type="ECO:0000256" key="9">
    <source>
        <dbReference type="PIRSR" id="PIRSR000005-2"/>
    </source>
</evidence>
<dbReference type="EMBL" id="CP000155">
    <property type="protein sequence ID" value="ABC27900.1"/>
    <property type="molecule type" value="Genomic_DNA"/>
</dbReference>
<dbReference type="InterPro" id="IPR050597">
    <property type="entry name" value="Cytochrome_c_Oxidase_Subunit"/>
</dbReference>
<feature type="signal peptide" evidence="10">
    <location>
        <begin position="1"/>
        <end position="20"/>
    </location>
</feature>
<dbReference type="SUPFAM" id="SSF46626">
    <property type="entry name" value="Cytochrome c"/>
    <property type="match status" value="2"/>
</dbReference>
<feature type="domain" description="Cytochrome c" evidence="11">
    <location>
        <begin position="109"/>
        <end position="201"/>
    </location>
</feature>
<reference evidence="12 13" key="1">
    <citation type="journal article" date="2005" name="Nucleic Acids Res.">
        <title>Genomic blueprint of Hahella chejuensis, a marine microbe producing an algicidal agent.</title>
        <authorList>
            <person name="Jeong H."/>
            <person name="Yim J.H."/>
            <person name="Lee C."/>
            <person name="Choi S.-H."/>
            <person name="Park Y.K."/>
            <person name="Yoon S.H."/>
            <person name="Hur C.-G."/>
            <person name="Kang H.-Y."/>
            <person name="Kim D."/>
            <person name="Lee H.H."/>
            <person name="Park K.H."/>
            <person name="Park S.-H."/>
            <person name="Park H.-S."/>
            <person name="Lee H.K."/>
            <person name="Oh T.K."/>
            <person name="Kim J.F."/>
        </authorList>
    </citation>
    <scope>NUCLEOTIDE SEQUENCE [LARGE SCALE GENOMIC DNA]</scope>
    <source>
        <strain evidence="12 13">KCTC 2396</strain>
    </source>
</reference>
<comment type="subcellular location">
    <subcellularLocation>
        <location evidence="1">Periplasm</location>
    </subcellularLocation>
</comment>
<dbReference type="Gene3D" id="1.10.760.10">
    <property type="entry name" value="Cytochrome c-like domain"/>
    <property type="match status" value="2"/>
</dbReference>
<feature type="domain" description="Cytochrome c" evidence="11">
    <location>
        <begin position="22"/>
        <end position="100"/>
    </location>
</feature>
<dbReference type="InterPro" id="IPR024167">
    <property type="entry name" value="Cytochrome_c4-like"/>
</dbReference>